<sequence>MHYQWQPPTLSLSESIYINSQIETDSSIHTSARSKDILEISTHLSFAKFREELSEMRRDAPHTSALIGKDDRLDGIRILSGPPHVKWAVTAVRN</sequence>
<gene>
    <name evidence="1" type="ORF">CDAR_365061</name>
</gene>
<name>A0AAV4S7M1_9ARAC</name>
<dbReference type="Proteomes" id="UP001054837">
    <property type="component" value="Unassembled WGS sequence"/>
</dbReference>
<reference evidence="1 2" key="1">
    <citation type="submission" date="2021-06" db="EMBL/GenBank/DDBJ databases">
        <title>Caerostris darwini draft genome.</title>
        <authorList>
            <person name="Kono N."/>
            <person name="Arakawa K."/>
        </authorList>
    </citation>
    <scope>NUCLEOTIDE SEQUENCE [LARGE SCALE GENOMIC DNA]</scope>
</reference>
<accession>A0AAV4S7M1</accession>
<evidence type="ECO:0000313" key="1">
    <source>
        <dbReference type="EMBL" id="GIY27993.1"/>
    </source>
</evidence>
<dbReference type="AlphaFoldDB" id="A0AAV4S7M1"/>
<comment type="caution">
    <text evidence="1">The sequence shown here is derived from an EMBL/GenBank/DDBJ whole genome shotgun (WGS) entry which is preliminary data.</text>
</comment>
<keyword evidence="2" id="KW-1185">Reference proteome</keyword>
<dbReference type="EMBL" id="BPLQ01007118">
    <property type="protein sequence ID" value="GIY27993.1"/>
    <property type="molecule type" value="Genomic_DNA"/>
</dbReference>
<protein>
    <submittedName>
        <fullName evidence="1">Uncharacterized protein</fullName>
    </submittedName>
</protein>
<organism evidence="1 2">
    <name type="scientific">Caerostris darwini</name>
    <dbReference type="NCBI Taxonomy" id="1538125"/>
    <lineage>
        <taxon>Eukaryota</taxon>
        <taxon>Metazoa</taxon>
        <taxon>Ecdysozoa</taxon>
        <taxon>Arthropoda</taxon>
        <taxon>Chelicerata</taxon>
        <taxon>Arachnida</taxon>
        <taxon>Araneae</taxon>
        <taxon>Araneomorphae</taxon>
        <taxon>Entelegynae</taxon>
        <taxon>Araneoidea</taxon>
        <taxon>Araneidae</taxon>
        <taxon>Caerostris</taxon>
    </lineage>
</organism>
<evidence type="ECO:0000313" key="2">
    <source>
        <dbReference type="Proteomes" id="UP001054837"/>
    </source>
</evidence>
<proteinExistence type="predicted"/>